<protein>
    <submittedName>
        <fullName evidence="3">NAD(P)-dependent oxidoreductase</fullName>
    </submittedName>
</protein>
<dbReference type="PANTHER" id="PTHR43000">
    <property type="entry name" value="DTDP-D-GLUCOSE 4,6-DEHYDRATASE-RELATED"/>
    <property type="match status" value="1"/>
</dbReference>
<dbReference type="Gene3D" id="3.40.50.720">
    <property type="entry name" value="NAD(P)-binding Rossmann-like Domain"/>
    <property type="match status" value="1"/>
</dbReference>
<feature type="domain" description="NAD-dependent epimerase/dehydratase" evidence="2">
    <location>
        <begin position="3"/>
        <end position="205"/>
    </location>
</feature>
<dbReference type="EMBL" id="JAJHJB010000002">
    <property type="protein sequence ID" value="MCC5464081.1"/>
    <property type="molecule type" value="Genomic_DNA"/>
</dbReference>
<reference evidence="3" key="1">
    <citation type="submission" date="2021-11" db="EMBL/GenBank/DDBJ databases">
        <title>Description of a new species Pelosinus isolated from the bottom sediments of Lake Baikal.</title>
        <authorList>
            <person name="Zakharyuk A."/>
        </authorList>
    </citation>
    <scope>NUCLEOTIDE SEQUENCE</scope>
    <source>
        <strain evidence="3">Bkl1</strain>
    </source>
</reference>
<dbReference type="RefSeq" id="WP_229533602.1">
    <property type="nucleotide sequence ID" value="NZ_JAJHJB010000002.1"/>
</dbReference>
<evidence type="ECO:0000313" key="4">
    <source>
        <dbReference type="Proteomes" id="UP001165492"/>
    </source>
</evidence>
<dbReference type="Pfam" id="PF01370">
    <property type="entry name" value="Epimerase"/>
    <property type="match status" value="1"/>
</dbReference>
<comment type="similarity">
    <text evidence="1">Belongs to the NAD(P)-dependent epimerase/dehydratase family.</text>
</comment>
<keyword evidence="4" id="KW-1185">Reference proteome</keyword>
<evidence type="ECO:0000259" key="2">
    <source>
        <dbReference type="Pfam" id="PF01370"/>
    </source>
</evidence>
<proteinExistence type="inferred from homology"/>
<dbReference type="Proteomes" id="UP001165492">
    <property type="component" value="Unassembled WGS sequence"/>
</dbReference>
<comment type="caution">
    <text evidence="3">The sequence shown here is derived from an EMBL/GenBank/DDBJ whole genome shotgun (WGS) entry which is preliminary data.</text>
</comment>
<name>A0ABS8HN74_9FIRM</name>
<dbReference type="InterPro" id="IPR001509">
    <property type="entry name" value="Epimerase_deHydtase"/>
</dbReference>
<sequence length="323" mass="36909">MNILITGASGWIGSNLVEQVAKQHNHIWAIGRNFANAVKRQEVSYCQLDLADPDKDILKKLCTHTMDVVIHAAGQAHVSQNELTKELFQRNNIEATRMTLQLAWQTHSKRFIHISSVAVSHSRDMYAASKKEAEEMVINFCCSHGIPYTIIRPVVVFGEGDRKGNVYKLIAQINRGVLPLIGGGTAVKNMVYIRNLTEYIGRIMNSDLYDNATLTLRDLEQTNMKQLCYLIKQLLQRQTLILPISDGLWSAMIQFIEMIQKMGFFKRINLMSLRKANSHANFVIDELSQKITEKPPFTLQQGLFNTIRWYKQSKKQSGYNHKI</sequence>
<organism evidence="3 4">
    <name type="scientific">Pelosinus baikalensis</name>
    <dbReference type="NCBI Taxonomy" id="2892015"/>
    <lineage>
        <taxon>Bacteria</taxon>
        <taxon>Bacillati</taxon>
        <taxon>Bacillota</taxon>
        <taxon>Negativicutes</taxon>
        <taxon>Selenomonadales</taxon>
        <taxon>Sporomusaceae</taxon>
        <taxon>Pelosinus</taxon>
    </lineage>
</organism>
<evidence type="ECO:0000256" key="1">
    <source>
        <dbReference type="ARBA" id="ARBA00007637"/>
    </source>
</evidence>
<dbReference type="SUPFAM" id="SSF51735">
    <property type="entry name" value="NAD(P)-binding Rossmann-fold domains"/>
    <property type="match status" value="1"/>
</dbReference>
<gene>
    <name evidence="3" type="ORF">LMF89_01735</name>
</gene>
<dbReference type="InterPro" id="IPR036291">
    <property type="entry name" value="NAD(P)-bd_dom_sf"/>
</dbReference>
<evidence type="ECO:0000313" key="3">
    <source>
        <dbReference type="EMBL" id="MCC5464081.1"/>
    </source>
</evidence>
<accession>A0ABS8HN74</accession>